<feature type="compositionally biased region" description="Acidic residues" evidence="5">
    <location>
        <begin position="246"/>
        <end position="259"/>
    </location>
</feature>
<evidence type="ECO:0000256" key="4">
    <source>
        <dbReference type="ARBA" id="ARBA00023242"/>
    </source>
</evidence>
<dbReference type="OrthoDB" id="6275927at2759"/>
<comment type="caution">
    <text evidence="6">The sequence shown here is derived from an EMBL/GenBank/DDBJ whole genome shotgun (WGS) entry which is preliminary data.</text>
</comment>
<keyword evidence="3" id="KW-0804">Transcription</keyword>
<comment type="subcellular location">
    <subcellularLocation>
        <location evidence="1">Nucleus</location>
    </subcellularLocation>
</comment>
<protein>
    <submittedName>
        <fullName evidence="6">Uncharacterized protein</fullName>
    </submittedName>
</protein>
<dbReference type="SUPFAM" id="SSF50784">
    <property type="entry name" value="Transcription factor IIA (TFIIA), beta-barrel domain"/>
    <property type="match status" value="1"/>
</dbReference>
<evidence type="ECO:0000256" key="5">
    <source>
        <dbReference type="SAM" id="MobiDB-lite"/>
    </source>
</evidence>
<dbReference type="KEGG" id="more:E1B28_012610"/>
<keyword evidence="4" id="KW-0539">Nucleus</keyword>
<proteinExistence type="inferred from homology"/>
<dbReference type="CDD" id="cd07976">
    <property type="entry name" value="TFIIA_alpha_beta_like"/>
    <property type="match status" value="1"/>
</dbReference>
<keyword evidence="7" id="KW-1185">Reference proteome</keyword>
<dbReference type="Proteomes" id="UP001049176">
    <property type="component" value="Chromosome 8"/>
</dbReference>
<feature type="compositionally biased region" description="Pro residues" evidence="5">
    <location>
        <begin position="211"/>
        <end position="226"/>
    </location>
</feature>
<dbReference type="GO" id="GO:0006367">
    <property type="term" value="P:transcription initiation at RNA polymerase II promoter"/>
    <property type="evidence" value="ECO:0007669"/>
    <property type="project" value="InterPro"/>
</dbReference>
<evidence type="ECO:0000313" key="7">
    <source>
        <dbReference type="Proteomes" id="UP001049176"/>
    </source>
</evidence>
<dbReference type="GeneID" id="66081685"/>
<name>A0A9P7UNV9_9AGAR</name>
<organism evidence="6 7">
    <name type="scientific">Marasmius oreades</name>
    <name type="common">fairy-ring Marasmius</name>
    <dbReference type="NCBI Taxonomy" id="181124"/>
    <lineage>
        <taxon>Eukaryota</taxon>
        <taxon>Fungi</taxon>
        <taxon>Dikarya</taxon>
        <taxon>Basidiomycota</taxon>
        <taxon>Agaricomycotina</taxon>
        <taxon>Agaricomycetes</taxon>
        <taxon>Agaricomycetidae</taxon>
        <taxon>Agaricales</taxon>
        <taxon>Marasmiineae</taxon>
        <taxon>Marasmiaceae</taxon>
        <taxon>Marasmius</taxon>
    </lineage>
</organism>
<reference evidence="6" key="1">
    <citation type="journal article" date="2021" name="Genome Biol. Evol.">
        <title>The assembled and annotated genome of the fairy-ring fungus Marasmius oreades.</title>
        <authorList>
            <person name="Hiltunen M."/>
            <person name="Ament-Velasquez S.L."/>
            <person name="Johannesson H."/>
        </authorList>
    </citation>
    <scope>NUCLEOTIDE SEQUENCE</scope>
    <source>
        <strain evidence="6">03SP1</strain>
    </source>
</reference>
<dbReference type="PANTHER" id="PTHR12694">
    <property type="entry name" value="TRANSCRIPTION INITIATION FACTOR IIA SUBUNIT 1"/>
    <property type="match status" value="1"/>
</dbReference>
<dbReference type="InterPro" id="IPR004855">
    <property type="entry name" value="TFIIA_asu/bsu"/>
</dbReference>
<dbReference type="AlphaFoldDB" id="A0A9P7UNV9"/>
<dbReference type="RefSeq" id="XP_043005109.1">
    <property type="nucleotide sequence ID" value="XM_043157741.1"/>
</dbReference>
<evidence type="ECO:0000256" key="1">
    <source>
        <dbReference type="ARBA" id="ARBA00004123"/>
    </source>
</evidence>
<gene>
    <name evidence="6" type="ORF">E1B28_012610</name>
</gene>
<evidence type="ECO:0000256" key="3">
    <source>
        <dbReference type="ARBA" id="ARBA00023163"/>
    </source>
</evidence>
<dbReference type="SUPFAM" id="SSF47396">
    <property type="entry name" value="Transcription factor IIA (TFIIA), alpha-helical domain"/>
    <property type="match status" value="1"/>
</dbReference>
<comment type="similarity">
    <text evidence="2">Belongs to the TFIIA subunit 1 family.</text>
</comment>
<dbReference type="PANTHER" id="PTHR12694:SF8">
    <property type="entry name" value="TRANSCRIPTION INITIATION FACTOR IIA SUBUNIT 1"/>
    <property type="match status" value="1"/>
</dbReference>
<dbReference type="Pfam" id="PF03153">
    <property type="entry name" value="TFIIA"/>
    <property type="match status" value="2"/>
</dbReference>
<accession>A0A9P7UNV9</accession>
<dbReference type="SMART" id="SM01371">
    <property type="entry name" value="TFIIA"/>
    <property type="match status" value="1"/>
</dbReference>
<dbReference type="GO" id="GO:0005672">
    <property type="term" value="C:transcription factor TFIIA complex"/>
    <property type="evidence" value="ECO:0007669"/>
    <property type="project" value="InterPro"/>
</dbReference>
<feature type="compositionally biased region" description="Low complexity" evidence="5">
    <location>
        <begin position="171"/>
        <end position="195"/>
    </location>
</feature>
<sequence>MSNKIVPAIYQAVIEDVMNGIKPEFEEYGVGDDVFTQLREKWQAKLLESRVADFEAVQQPAAQSQHHPYPPHPILMPGTHPHYYTSPPAPGQIKTEPTDPRYALTAPQLQYAMPPLPGPQLNGAVRPQQFGGQAGVLSFASVSPPTIANNGPASAAGIPLGRQYVPNVALSNSSSQPSTSASAPTTNGTNTTNGNRIPQVDGPSEDSDDSPSPPPFAPRPSHPSLPQPQSQTASSSGAGDEAINSDLDDSDEGDDEGIEEGTVHDADIVFCTYDKVARVKNKWKCILKDGMIHVNNKDYLFSKCTGEFEW</sequence>
<feature type="region of interest" description="Disordered" evidence="5">
    <location>
        <begin position="169"/>
        <end position="261"/>
    </location>
</feature>
<evidence type="ECO:0000256" key="2">
    <source>
        <dbReference type="ARBA" id="ARBA00010059"/>
    </source>
</evidence>
<dbReference type="InterPro" id="IPR009088">
    <property type="entry name" value="TFIIA_b-brl"/>
</dbReference>
<dbReference type="EMBL" id="CM032188">
    <property type="protein sequence ID" value="KAG7088638.1"/>
    <property type="molecule type" value="Genomic_DNA"/>
</dbReference>
<dbReference type="Gene3D" id="1.10.287.100">
    <property type="match status" value="1"/>
</dbReference>
<evidence type="ECO:0000313" key="6">
    <source>
        <dbReference type="EMBL" id="KAG7088638.1"/>
    </source>
</evidence>
<dbReference type="Gene3D" id="2.30.18.10">
    <property type="entry name" value="Transcription factor IIA (TFIIA), beta-barrel domain"/>
    <property type="match status" value="1"/>
</dbReference>